<dbReference type="Proteomes" id="UP000797356">
    <property type="component" value="Chromosome 3"/>
</dbReference>
<feature type="compositionally biased region" description="Polar residues" evidence="6">
    <location>
        <begin position="390"/>
        <end position="408"/>
    </location>
</feature>
<dbReference type="InterPro" id="IPR036093">
    <property type="entry name" value="NAC_dom_sf"/>
</dbReference>
<dbReference type="EMBL" id="CM017874">
    <property type="protein sequence ID" value="KAG1334284.1"/>
    <property type="molecule type" value="Genomic_DNA"/>
</dbReference>
<keyword evidence="2" id="KW-0805">Transcription regulation</keyword>
<proteinExistence type="predicted"/>
<dbReference type="AlphaFoldDB" id="A0A8K0I2I0"/>
<dbReference type="PROSITE" id="PS51005">
    <property type="entry name" value="NAC"/>
    <property type="match status" value="1"/>
</dbReference>
<dbReference type="InterPro" id="IPR003441">
    <property type="entry name" value="NAC-dom"/>
</dbReference>
<name>A0A8K0I2I0_COCNU</name>
<sequence length="429" mass="49349">MEKRKTYGVLIYYYSGEKFKEWGENRWYFFTPRDRKYPNGIRPNRKTVDGYWKATGVEKKIMDNGEQIGVRKALVFYTGKAGQGRKTDWIMYEYINHDPSGLPRRPDGTMKLDDWVLCTIQKKRGADEDKSGKLEEQSIVQQATTSQSTRLSQQIQHDGGEVEPLNYQVIGSHVNYNNDGNHANYNTGSITQLPNDFTGFVSSNDFTGFMSSNDISIGDYCPGAQNNFQQDFLNLSMQGNELDQISEFGFENQQIFGFENQQMIFEFENQRISRPQPLYSSPIVMPYPEEEEEEEEDLEAHLHGIFGQIDSLDDKDEIAEVFPPLDDKDEIAEVFPPLDDKDDIAEVFLDDKDEIAEVFPPLDDKDEIAEVFPPLDDKDDIAEVFPPPQGNTVFQPSQDNHSNDNPINNPDLGFRNYFGWFYSQKNVKD</sequence>
<evidence type="ECO:0000313" key="8">
    <source>
        <dbReference type="EMBL" id="KAG1334284.1"/>
    </source>
</evidence>
<dbReference type="SUPFAM" id="SSF101941">
    <property type="entry name" value="NAC domain"/>
    <property type="match status" value="1"/>
</dbReference>
<keyword evidence="9" id="KW-1185">Reference proteome</keyword>
<evidence type="ECO:0000256" key="2">
    <source>
        <dbReference type="ARBA" id="ARBA00023015"/>
    </source>
</evidence>
<accession>A0A8K0I2I0</accession>
<keyword evidence="5" id="KW-0539">Nucleus</keyword>
<evidence type="ECO:0000256" key="4">
    <source>
        <dbReference type="ARBA" id="ARBA00023163"/>
    </source>
</evidence>
<gene>
    <name evidence="8" type="ORF">COCNU_03G004030</name>
</gene>
<dbReference type="PANTHER" id="PTHR31744">
    <property type="entry name" value="PROTEIN CUP-SHAPED COTYLEDON 2-RELATED"/>
    <property type="match status" value="1"/>
</dbReference>
<protein>
    <recommendedName>
        <fullName evidence="7">NAC domain-containing protein</fullName>
    </recommendedName>
</protein>
<dbReference type="GO" id="GO:0005634">
    <property type="term" value="C:nucleus"/>
    <property type="evidence" value="ECO:0007669"/>
    <property type="project" value="UniProtKB-SubCell"/>
</dbReference>
<comment type="caution">
    <text evidence="8">The sequence shown here is derived from an EMBL/GenBank/DDBJ whole genome shotgun (WGS) entry which is preliminary data.</text>
</comment>
<evidence type="ECO:0000259" key="7">
    <source>
        <dbReference type="PROSITE" id="PS51005"/>
    </source>
</evidence>
<evidence type="ECO:0000256" key="5">
    <source>
        <dbReference type="ARBA" id="ARBA00023242"/>
    </source>
</evidence>
<reference evidence="8" key="2">
    <citation type="submission" date="2019-07" db="EMBL/GenBank/DDBJ databases">
        <authorList>
            <person name="Yang Y."/>
            <person name="Bocs S."/>
            <person name="Baudouin L."/>
        </authorList>
    </citation>
    <scope>NUCLEOTIDE SEQUENCE</scope>
    <source>
        <tissue evidence="8">Spear leaf of Hainan Tall coconut</tissue>
    </source>
</reference>
<evidence type="ECO:0000256" key="1">
    <source>
        <dbReference type="ARBA" id="ARBA00004123"/>
    </source>
</evidence>
<feature type="region of interest" description="Disordered" evidence="6">
    <location>
        <begin position="378"/>
        <end position="409"/>
    </location>
</feature>
<comment type="subcellular location">
    <subcellularLocation>
        <location evidence="1">Nucleus</location>
    </subcellularLocation>
</comment>
<evidence type="ECO:0000256" key="3">
    <source>
        <dbReference type="ARBA" id="ARBA00023125"/>
    </source>
</evidence>
<dbReference type="Gene3D" id="2.170.150.80">
    <property type="entry name" value="NAC domain"/>
    <property type="match status" value="1"/>
</dbReference>
<organism evidence="8 9">
    <name type="scientific">Cocos nucifera</name>
    <name type="common">Coconut palm</name>
    <dbReference type="NCBI Taxonomy" id="13894"/>
    <lineage>
        <taxon>Eukaryota</taxon>
        <taxon>Viridiplantae</taxon>
        <taxon>Streptophyta</taxon>
        <taxon>Embryophyta</taxon>
        <taxon>Tracheophyta</taxon>
        <taxon>Spermatophyta</taxon>
        <taxon>Magnoliopsida</taxon>
        <taxon>Liliopsida</taxon>
        <taxon>Arecaceae</taxon>
        <taxon>Arecoideae</taxon>
        <taxon>Cocoseae</taxon>
        <taxon>Attaleinae</taxon>
        <taxon>Cocos</taxon>
    </lineage>
</organism>
<reference evidence="8" key="1">
    <citation type="journal article" date="2017" name="Gigascience">
        <title>The genome draft of coconut (Cocos nucifera).</title>
        <authorList>
            <person name="Xiao Y."/>
            <person name="Xu P."/>
            <person name="Fan H."/>
            <person name="Baudouin L."/>
            <person name="Xia W."/>
            <person name="Bocs S."/>
            <person name="Xu J."/>
            <person name="Li Q."/>
            <person name="Guo A."/>
            <person name="Zhou L."/>
            <person name="Li J."/>
            <person name="Wu Y."/>
            <person name="Ma Z."/>
            <person name="Armero A."/>
            <person name="Issali A.E."/>
            <person name="Liu N."/>
            <person name="Peng M."/>
            <person name="Yang Y."/>
        </authorList>
    </citation>
    <scope>NUCLEOTIDE SEQUENCE</scope>
    <source>
        <tissue evidence="8">Spear leaf of Hainan Tall coconut</tissue>
    </source>
</reference>
<dbReference type="OrthoDB" id="10484352at2759"/>
<evidence type="ECO:0000256" key="6">
    <source>
        <dbReference type="SAM" id="MobiDB-lite"/>
    </source>
</evidence>
<dbReference type="PANTHER" id="PTHR31744:SF233">
    <property type="entry name" value="NAC DOMAIN-CONTAINING PROTEIN 72-LIKE"/>
    <property type="match status" value="1"/>
</dbReference>
<dbReference type="GO" id="GO:0003677">
    <property type="term" value="F:DNA binding"/>
    <property type="evidence" value="ECO:0007669"/>
    <property type="project" value="UniProtKB-KW"/>
</dbReference>
<dbReference type="GO" id="GO:0006355">
    <property type="term" value="P:regulation of DNA-templated transcription"/>
    <property type="evidence" value="ECO:0007669"/>
    <property type="project" value="InterPro"/>
</dbReference>
<keyword evidence="3" id="KW-0238">DNA-binding</keyword>
<feature type="domain" description="NAC" evidence="7">
    <location>
        <begin position="1"/>
        <end position="123"/>
    </location>
</feature>
<evidence type="ECO:0000313" key="9">
    <source>
        <dbReference type="Proteomes" id="UP000797356"/>
    </source>
</evidence>
<dbReference type="Pfam" id="PF02365">
    <property type="entry name" value="NAM"/>
    <property type="match status" value="1"/>
</dbReference>
<keyword evidence="4" id="KW-0804">Transcription</keyword>